<evidence type="ECO:0000313" key="6">
    <source>
        <dbReference type="EMBL" id="MDN4571855.1"/>
    </source>
</evidence>
<feature type="domain" description="KfrB" evidence="5">
    <location>
        <begin position="221"/>
        <end position="264"/>
    </location>
</feature>
<feature type="compositionally biased region" description="Basic and acidic residues" evidence="3">
    <location>
        <begin position="265"/>
        <end position="278"/>
    </location>
</feature>
<reference evidence="6" key="1">
    <citation type="submission" date="2018-04" db="EMBL/GenBank/DDBJ databases">
        <authorList>
            <person name="Jy Z."/>
        </authorList>
    </citation>
    <scope>NUCLEOTIDE SEQUENCE</scope>
    <source>
        <strain evidence="7">AS13</strain>
        <strain evidence="6">LA18</strain>
    </source>
</reference>
<keyword evidence="2" id="KW-0067">ATP-binding</keyword>
<feature type="region of interest" description="Disordered" evidence="3">
    <location>
        <begin position="146"/>
        <end position="217"/>
    </location>
</feature>
<keyword evidence="8" id="KW-1185">Reference proteome</keyword>
<dbReference type="AlphaFoldDB" id="A0AAW7MGH0"/>
<dbReference type="InterPro" id="IPR027417">
    <property type="entry name" value="P-loop_NTPase"/>
</dbReference>
<name>A0AAW7MGH0_9BURK</name>
<sequence length="301" mass="34084">MVLKENELPRNAHMLFEGQMSSYETSAAKIKQVLEAGFRANIIVVHARSEDALNNTLRRFYEEGRGSPIATIAKIQGGLPQSLDQLGAHFGSDLMLDIIDVRDRSNPVHHRGFESVFVLRTEGTNEQIEERLRAAIEHYRSTGRINDEAYRQAAGLDPRDHRTMDQQRHGRDQRDERERGVAQGGREAPVLTGGRNQESEAKHQSHQSLRITDASKAGQRVVGKVIDVTDEHVLVQTGKSDAVRFDRSDLSREVDKGQRISLEFKELERSRSNERATQSREIQPELGDTKQISMKRTQDRG</sequence>
<evidence type="ECO:0000313" key="7">
    <source>
        <dbReference type="EMBL" id="MDN4581309.1"/>
    </source>
</evidence>
<keyword evidence="1" id="KW-0547">Nucleotide-binding</keyword>
<feature type="compositionally biased region" description="Basic and acidic residues" evidence="3">
    <location>
        <begin position="157"/>
        <end position="180"/>
    </location>
</feature>
<organism evidence="6 9">
    <name type="scientific">Pandoraea cepalis</name>
    <dbReference type="NCBI Taxonomy" id="2508294"/>
    <lineage>
        <taxon>Bacteria</taxon>
        <taxon>Pseudomonadati</taxon>
        <taxon>Pseudomonadota</taxon>
        <taxon>Betaproteobacteria</taxon>
        <taxon>Burkholderiales</taxon>
        <taxon>Burkholderiaceae</taxon>
        <taxon>Pandoraea</taxon>
    </lineage>
</organism>
<dbReference type="Proteomes" id="UP001172791">
    <property type="component" value="Unassembled WGS sequence"/>
</dbReference>
<dbReference type="Proteomes" id="UP001172788">
    <property type="component" value="Unassembled WGS sequence"/>
</dbReference>
<accession>A0AAW7MGH0</accession>
<comment type="caution">
    <text evidence="6">The sequence shown here is derived from an EMBL/GenBank/DDBJ whole genome shotgun (WGS) entry which is preliminary data.</text>
</comment>
<evidence type="ECO:0000256" key="2">
    <source>
        <dbReference type="ARBA" id="ARBA00022840"/>
    </source>
</evidence>
<feature type="region of interest" description="Disordered" evidence="3">
    <location>
        <begin position="265"/>
        <end position="301"/>
    </location>
</feature>
<gene>
    <name evidence="6" type="ORF">DBA34_01040</name>
    <name evidence="7" type="ORF">DBB29_24665</name>
</gene>
<dbReference type="InterPro" id="IPR010488">
    <property type="entry name" value="Zeta_toxin_domain"/>
</dbReference>
<dbReference type="GO" id="GO:0005524">
    <property type="term" value="F:ATP binding"/>
    <property type="evidence" value="ECO:0007669"/>
    <property type="project" value="UniProtKB-KW"/>
</dbReference>
<feature type="domain" description="Zeta toxin" evidence="4">
    <location>
        <begin position="14"/>
        <end position="109"/>
    </location>
</feature>
<evidence type="ECO:0000313" key="9">
    <source>
        <dbReference type="Proteomes" id="UP001172791"/>
    </source>
</evidence>
<evidence type="ECO:0000259" key="5">
    <source>
        <dbReference type="Pfam" id="PF18790"/>
    </source>
</evidence>
<dbReference type="EMBL" id="QAID01000046">
    <property type="protein sequence ID" value="MDN4581309.1"/>
    <property type="molecule type" value="Genomic_DNA"/>
</dbReference>
<dbReference type="Pfam" id="PF06414">
    <property type="entry name" value="Zeta_toxin"/>
    <property type="match status" value="1"/>
</dbReference>
<evidence type="ECO:0000256" key="3">
    <source>
        <dbReference type="SAM" id="MobiDB-lite"/>
    </source>
</evidence>
<protein>
    <submittedName>
        <fullName evidence="6">Uncharacterized protein</fullName>
    </submittedName>
</protein>
<evidence type="ECO:0000256" key="1">
    <source>
        <dbReference type="ARBA" id="ARBA00022741"/>
    </source>
</evidence>
<dbReference type="EMBL" id="QAIC01000022">
    <property type="protein sequence ID" value="MDN4571855.1"/>
    <property type="molecule type" value="Genomic_DNA"/>
</dbReference>
<dbReference type="InterPro" id="IPR040782">
    <property type="entry name" value="KfrB"/>
</dbReference>
<dbReference type="GO" id="GO:0016301">
    <property type="term" value="F:kinase activity"/>
    <property type="evidence" value="ECO:0007669"/>
    <property type="project" value="InterPro"/>
</dbReference>
<dbReference type="Pfam" id="PF18790">
    <property type="entry name" value="KfrB"/>
    <property type="match status" value="1"/>
</dbReference>
<evidence type="ECO:0000259" key="4">
    <source>
        <dbReference type="Pfam" id="PF06414"/>
    </source>
</evidence>
<evidence type="ECO:0000313" key="8">
    <source>
        <dbReference type="Proteomes" id="UP001172788"/>
    </source>
</evidence>
<proteinExistence type="predicted"/>
<dbReference type="Gene3D" id="3.40.50.300">
    <property type="entry name" value="P-loop containing nucleotide triphosphate hydrolases"/>
    <property type="match status" value="1"/>
</dbReference>